<feature type="compositionally biased region" description="Acidic residues" evidence="10">
    <location>
        <begin position="710"/>
        <end position="720"/>
    </location>
</feature>
<feature type="coiled-coil region" evidence="9">
    <location>
        <begin position="324"/>
        <end position="398"/>
    </location>
</feature>
<proteinExistence type="inferred from homology"/>
<keyword evidence="12" id="KW-1185">Reference proteome</keyword>
<reference evidence="11 12" key="1">
    <citation type="submission" date="2018-11" db="EMBL/GenBank/DDBJ databases">
        <title>Genome assembly of Steccherinum ochraceum LE-BIN_3174, the white-rot fungus of the Steccherinaceae family (The Residual Polyporoid clade, Polyporales, Basidiomycota).</title>
        <authorList>
            <person name="Fedorova T.V."/>
            <person name="Glazunova O.A."/>
            <person name="Landesman E.O."/>
            <person name="Moiseenko K.V."/>
            <person name="Psurtseva N.V."/>
            <person name="Savinova O.S."/>
            <person name="Shakhova N.V."/>
            <person name="Tyazhelova T.V."/>
            <person name="Vasina D.V."/>
        </authorList>
    </citation>
    <scope>NUCLEOTIDE SEQUENCE [LARGE SCALE GENOMIC DNA]</scope>
    <source>
        <strain evidence="11 12">LE-BIN_3174</strain>
    </source>
</reference>
<feature type="compositionally biased region" description="Low complexity" evidence="10">
    <location>
        <begin position="601"/>
        <end position="615"/>
    </location>
</feature>
<dbReference type="Pfam" id="PF11559">
    <property type="entry name" value="ADIP"/>
    <property type="match status" value="1"/>
</dbReference>
<feature type="compositionally biased region" description="Polar residues" evidence="10">
    <location>
        <begin position="797"/>
        <end position="815"/>
    </location>
</feature>
<comment type="subcellular location">
    <subcellularLocation>
        <location evidence="1">Cell junction</location>
    </subcellularLocation>
    <subcellularLocation>
        <location evidence="2">Cytoplasm</location>
        <location evidence="2">Cytoskeleton</location>
        <location evidence="2">Microtubule organizing center</location>
        <location evidence="2">Centrosome</location>
    </subcellularLocation>
</comment>
<dbReference type="GO" id="GO:0035735">
    <property type="term" value="P:intraciliary transport involved in cilium assembly"/>
    <property type="evidence" value="ECO:0007669"/>
    <property type="project" value="TreeGrafter"/>
</dbReference>
<dbReference type="OrthoDB" id="312015at2759"/>
<feature type="region of interest" description="Disordered" evidence="10">
    <location>
        <begin position="1"/>
        <end position="20"/>
    </location>
</feature>
<keyword evidence="6" id="KW-0965">Cell junction</keyword>
<sequence>MSEFGTPFSEASSTESSSSTSSLQYINSQLIAHGFTHNPGLSLEGLQKEDSERLVKCLLGMLSQRIEDMSRTEDLSAKIRTLSYEHERLTSMYKTATDRAATAEREMHTHKSRLASATLNLQNAESAHKRTTAELQRTRTTLQGLRAQHTTDIKKIEKEKERIMERWSKLSDSQAKLGSTPSGLTFANAQVVEASDVQMRGRGQGFVELSLEQAERSLKDVADETRHLRGVVHSTANELQRIMYTARKLSTSENVEEPAPITSTALFPITPPNAARDKLNSLLSSMRDLAERLAQARALPQIPVSTTLATVNEEIQDRGARPEVEKLERVIKTLRADLDDAQKQSAIYAAQAQDVLDRFSEEQKVLQEKLKGNFNHEKERLDHRQQALEEDRLKFEEAAIRLGQEKTALEVERIRFLEDKRTWQVEKLLNEPPPKLPVASTTVVPPPPEPAHEHHEVMQAPLRRSARKSPRKVSHKAKNTGALTKAEKKATRVLRRSSGLGPFSPKKNAKVVPAFETEVIPSTSAMPDFKLSMTPTKARLPSTSAFVLPPPSPAASFNPQDAILSSAFTQPASDADMLLGPTSNIPISQSDDVVMRPPAQPGASSSAVPSSSSAPTLGAEPPSNAPNTPLARRPFPMAKPFAQHMVHAYSPAKPSPLSRILMLGNSPESTETAGIPSLGSVSEENESLDASPTPGQPLMQPSRLAAAELGDLDDDEEMADAELPTRGKQAKHGAHTERQVGVKDNRKGRADERRSGTSRTRPATTTLEKGNKTKRARLDRDVDSDKAEPPAVAVKKPSSSRSAPTTKTSATTNQPKIVPKVKGGARRVPIDSAEAAVGARTWKG</sequence>
<evidence type="ECO:0000313" key="11">
    <source>
        <dbReference type="EMBL" id="TCD71728.1"/>
    </source>
</evidence>
<evidence type="ECO:0000256" key="8">
    <source>
        <dbReference type="ARBA" id="ARBA00023212"/>
    </source>
</evidence>
<feature type="region of interest" description="Disordered" evidence="10">
    <location>
        <begin position="434"/>
        <end position="492"/>
    </location>
</feature>
<feature type="compositionally biased region" description="Basic residues" evidence="10">
    <location>
        <begin position="464"/>
        <end position="478"/>
    </location>
</feature>
<evidence type="ECO:0000256" key="3">
    <source>
        <dbReference type="ARBA" id="ARBA00009291"/>
    </source>
</evidence>
<comment type="similarity">
    <text evidence="3">Belongs to the ADIP family.</text>
</comment>
<dbReference type="GO" id="GO:0036064">
    <property type="term" value="C:ciliary basal body"/>
    <property type="evidence" value="ECO:0007669"/>
    <property type="project" value="TreeGrafter"/>
</dbReference>
<dbReference type="PANTHER" id="PTHR46507:SF4">
    <property type="entry name" value="SSX FAMILY MEMBER 2 INTERACTING PROTEIN"/>
    <property type="match status" value="1"/>
</dbReference>
<comment type="caution">
    <text evidence="11">The sequence shown here is derived from an EMBL/GenBank/DDBJ whole genome shotgun (WGS) entry which is preliminary data.</text>
</comment>
<feature type="coiled-coil region" evidence="9">
    <location>
        <begin position="86"/>
        <end position="166"/>
    </location>
</feature>
<dbReference type="PANTHER" id="PTHR46507">
    <property type="entry name" value="AFADIN- AND ALPHA-ACTININ-BINDING PROTEIN"/>
    <property type="match status" value="1"/>
</dbReference>
<evidence type="ECO:0000256" key="7">
    <source>
        <dbReference type="ARBA" id="ARBA00023054"/>
    </source>
</evidence>
<keyword evidence="4" id="KW-0963">Cytoplasm</keyword>
<keyword evidence="5" id="KW-0130">Cell adhesion</keyword>
<dbReference type="AlphaFoldDB" id="A0A4R0S2F3"/>
<dbReference type="Proteomes" id="UP000292702">
    <property type="component" value="Unassembled WGS sequence"/>
</dbReference>
<evidence type="ECO:0000256" key="2">
    <source>
        <dbReference type="ARBA" id="ARBA00004300"/>
    </source>
</evidence>
<evidence type="ECO:0000256" key="4">
    <source>
        <dbReference type="ARBA" id="ARBA00022490"/>
    </source>
</evidence>
<evidence type="ECO:0008006" key="13">
    <source>
        <dbReference type="Google" id="ProtNLM"/>
    </source>
</evidence>
<evidence type="ECO:0000256" key="6">
    <source>
        <dbReference type="ARBA" id="ARBA00022949"/>
    </source>
</evidence>
<feature type="compositionally biased region" description="Polar residues" evidence="10">
    <location>
        <begin position="757"/>
        <end position="768"/>
    </location>
</feature>
<evidence type="ECO:0000313" key="12">
    <source>
        <dbReference type="Proteomes" id="UP000292702"/>
    </source>
</evidence>
<accession>A0A4R0S2F3</accession>
<evidence type="ECO:0000256" key="10">
    <source>
        <dbReference type="SAM" id="MobiDB-lite"/>
    </source>
</evidence>
<dbReference type="STRING" id="92696.A0A4R0S2F3"/>
<dbReference type="EMBL" id="RWJN01000003">
    <property type="protein sequence ID" value="TCD71728.1"/>
    <property type="molecule type" value="Genomic_DNA"/>
</dbReference>
<evidence type="ECO:0000256" key="9">
    <source>
        <dbReference type="SAM" id="Coils"/>
    </source>
</evidence>
<feature type="compositionally biased region" description="Low complexity" evidence="10">
    <location>
        <begin position="9"/>
        <end position="20"/>
    </location>
</feature>
<name>A0A4R0S2F3_9APHY</name>
<dbReference type="SUPFAM" id="SSF57997">
    <property type="entry name" value="Tropomyosin"/>
    <property type="match status" value="1"/>
</dbReference>
<organism evidence="11 12">
    <name type="scientific">Steccherinum ochraceum</name>
    <dbReference type="NCBI Taxonomy" id="92696"/>
    <lineage>
        <taxon>Eukaryota</taxon>
        <taxon>Fungi</taxon>
        <taxon>Dikarya</taxon>
        <taxon>Basidiomycota</taxon>
        <taxon>Agaricomycotina</taxon>
        <taxon>Agaricomycetes</taxon>
        <taxon>Polyporales</taxon>
        <taxon>Steccherinaceae</taxon>
        <taxon>Steccherinum</taxon>
    </lineage>
</organism>
<keyword evidence="8" id="KW-0206">Cytoskeleton</keyword>
<dbReference type="InterPro" id="IPR021622">
    <property type="entry name" value="Afadin/alpha-actinin-bd"/>
</dbReference>
<gene>
    <name evidence="11" type="ORF">EIP91_005494</name>
</gene>
<dbReference type="InterPro" id="IPR052300">
    <property type="entry name" value="Adhesion_Centrosome_assoc"/>
</dbReference>
<feature type="region of interest" description="Disordered" evidence="10">
    <location>
        <begin position="651"/>
        <end position="844"/>
    </location>
</feature>
<feature type="compositionally biased region" description="Polar residues" evidence="10">
    <location>
        <begin position="581"/>
        <end position="591"/>
    </location>
</feature>
<evidence type="ECO:0000256" key="1">
    <source>
        <dbReference type="ARBA" id="ARBA00004282"/>
    </source>
</evidence>
<evidence type="ECO:0000256" key="5">
    <source>
        <dbReference type="ARBA" id="ARBA00022889"/>
    </source>
</evidence>
<keyword evidence="7 9" id="KW-0175">Coiled coil</keyword>
<feature type="compositionally biased region" description="Basic and acidic residues" evidence="10">
    <location>
        <begin position="734"/>
        <end position="755"/>
    </location>
</feature>
<feature type="compositionally biased region" description="Basic and acidic residues" evidence="10">
    <location>
        <begin position="776"/>
        <end position="788"/>
    </location>
</feature>
<protein>
    <recommendedName>
        <fullName evidence="13">Afadin and alpha-actinin-binding-domain-containing protein</fullName>
    </recommendedName>
</protein>
<feature type="region of interest" description="Disordered" evidence="10">
    <location>
        <begin position="575"/>
        <end position="638"/>
    </location>
</feature>
<dbReference type="GO" id="GO:0007155">
    <property type="term" value="P:cell adhesion"/>
    <property type="evidence" value="ECO:0007669"/>
    <property type="project" value="UniProtKB-KW"/>
</dbReference>